<comment type="caution">
    <text evidence="4">The sequence shown here is derived from an EMBL/GenBank/DDBJ whole genome shotgun (WGS) entry which is preliminary data.</text>
</comment>
<dbReference type="GO" id="GO:0000976">
    <property type="term" value="F:transcription cis-regulatory region binding"/>
    <property type="evidence" value="ECO:0007669"/>
    <property type="project" value="TreeGrafter"/>
</dbReference>
<organism evidence="4 5">
    <name type="scientific">Fusarium denticulatum</name>
    <dbReference type="NCBI Taxonomy" id="48507"/>
    <lineage>
        <taxon>Eukaryota</taxon>
        <taxon>Fungi</taxon>
        <taxon>Dikarya</taxon>
        <taxon>Ascomycota</taxon>
        <taxon>Pezizomycotina</taxon>
        <taxon>Sordariomycetes</taxon>
        <taxon>Hypocreomycetidae</taxon>
        <taxon>Hypocreales</taxon>
        <taxon>Nectriaceae</taxon>
        <taxon>Fusarium</taxon>
        <taxon>Fusarium fujikuroi species complex</taxon>
    </lineage>
</organism>
<dbReference type="PROSITE" id="PS00463">
    <property type="entry name" value="ZN2_CY6_FUNGAL_1"/>
    <property type="match status" value="1"/>
</dbReference>
<dbReference type="InterPro" id="IPR021858">
    <property type="entry name" value="Fun_TF"/>
</dbReference>
<dbReference type="PANTHER" id="PTHR37534">
    <property type="entry name" value="TRANSCRIPTIONAL ACTIVATOR PROTEIN UGA3"/>
    <property type="match status" value="1"/>
</dbReference>
<evidence type="ECO:0000259" key="3">
    <source>
        <dbReference type="PROSITE" id="PS50048"/>
    </source>
</evidence>
<gene>
    <name evidence="4" type="ORF">FDENT_2911</name>
</gene>
<dbReference type="Proteomes" id="UP000562682">
    <property type="component" value="Unassembled WGS sequence"/>
</dbReference>
<dbReference type="PANTHER" id="PTHR37534:SF8">
    <property type="entry name" value="ZN(II)2CYS6 TRANSCRIPTION FACTOR (EUROFUNG)"/>
    <property type="match status" value="1"/>
</dbReference>
<keyword evidence="2" id="KW-0539">Nucleus</keyword>
<dbReference type="EMBL" id="JAAOAK010000067">
    <property type="protein sequence ID" value="KAF5692389.1"/>
    <property type="molecule type" value="Genomic_DNA"/>
</dbReference>
<proteinExistence type="predicted"/>
<dbReference type="InterPro" id="IPR001138">
    <property type="entry name" value="Zn2Cys6_DnaBD"/>
</dbReference>
<dbReference type="GO" id="GO:0000981">
    <property type="term" value="F:DNA-binding transcription factor activity, RNA polymerase II-specific"/>
    <property type="evidence" value="ECO:0007669"/>
    <property type="project" value="InterPro"/>
</dbReference>
<dbReference type="PROSITE" id="PS50048">
    <property type="entry name" value="ZN2_CY6_FUNGAL_2"/>
    <property type="match status" value="1"/>
</dbReference>
<dbReference type="CDD" id="cd00067">
    <property type="entry name" value="GAL4"/>
    <property type="match status" value="1"/>
</dbReference>
<evidence type="ECO:0000256" key="1">
    <source>
        <dbReference type="ARBA" id="ARBA00004123"/>
    </source>
</evidence>
<dbReference type="SUPFAM" id="SSF57701">
    <property type="entry name" value="Zn2/Cys6 DNA-binding domain"/>
    <property type="match status" value="1"/>
</dbReference>
<reference evidence="4 5" key="1">
    <citation type="submission" date="2020-05" db="EMBL/GenBank/DDBJ databases">
        <title>Identification and distribution of gene clusters putatively required for synthesis of sphingolipid metabolism inhibitors in phylogenetically diverse species of the filamentous fungus Fusarium.</title>
        <authorList>
            <person name="Kim H.-S."/>
            <person name="Busman M."/>
            <person name="Brown D.W."/>
            <person name="Divon H."/>
            <person name="Uhlig S."/>
            <person name="Proctor R.H."/>
        </authorList>
    </citation>
    <scope>NUCLEOTIDE SEQUENCE [LARGE SCALE GENOMIC DNA]</scope>
    <source>
        <strain evidence="4 5">NRRL 25311</strain>
    </source>
</reference>
<dbReference type="SMART" id="SM00066">
    <property type="entry name" value="GAL4"/>
    <property type="match status" value="1"/>
</dbReference>
<accession>A0A8H5XF39</accession>
<keyword evidence="5" id="KW-1185">Reference proteome</keyword>
<dbReference type="AlphaFoldDB" id="A0A8H5XF39"/>
<dbReference type="Pfam" id="PF11951">
    <property type="entry name" value="Fungal_trans_2"/>
    <property type="match status" value="1"/>
</dbReference>
<dbReference type="GO" id="GO:0045944">
    <property type="term" value="P:positive regulation of transcription by RNA polymerase II"/>
    <property type="evidence" value="ECO:0007669"/>
    <property type="project" value="TreeGrafter"/>
</dbReference>
<dbReference type="InterPro" id="IPR036864">
    <property type="entry name" value="Zn2-C6_fun-type_DNA-bd_sf"/>
</dbReference>
<feature type="domain" description="Zn(2)-C6 fungal-type" evidence="3">
    <location>
        <begin position="3"/>
        <end position="31"/>
    </location>
</feature>
<evidence type="ECO:0000313" key="4">
    <source>
        <dbReference type="EMBL" id="KAF5692389.1"/>
    </source>
</evidence>
<dbReference type="Gene3D" id="4.10.240.10">
    <property type="entry name" value="Zn(2)-C6 fungal-type DNA-binding domain"/>
    <property type="match status" value="1"/>
</dbReference>
<evidence type="ECO:0000313" key="5">
    <source>
        <dbReference type="Proteomes" id="UP000562682"/>
    </source>
</evidence>
<dbReference type="GO" id="GO:0008270">
    <property type="term" value="F:zinc ion binding"/>
    <property type="evidence" value="ECO:0007669"/>
    <property type="project" value="InterPro"/>
</dbReference>
<name>A0A8H5XF39_9HYPO</name>
<comment type="subcellular location">
    <subcellularLocation>
        <location evidence="1">Nucleus</location>
    </subcellularLocation>
</comment>
<dbReference type="Pfam" id="PF00172">
    <property type="entry name" value="Zn_clus"/>
    <property type="match status" value="1"/>
</dbReference>
<dbReference type="GO" id="GO:0005634">
    <property type="term" value="C:nucleus"/>
    <property type="evidence" value="ECO:0007669"/>
    <property type="project" value="UniProtKB-SubCell"/>
</dbReference>
<evidence type="ECO:0000256" key="2">
    <source>
        <dbReference type="ARBA" id="ARBA00023242"/>
    </source>
</evidence>
<protein>
    <recommendedName>
        <fullName evidence="3">Zn(2)-C6 fungal-type domain-containing protein</fullName>
    </recommendedName>
</protein>
<sequence>MDSCWNCRRRRAKCDGLHPHCGKCHAIGVECLGYGKLITWIGGIASRGHMKDRTFEKPASPATPSTLWHQNPKTGLRYVNYIVTPGDGSFAVSHRPSVTPVISMPKALTDPIFQNLGHDARELIEYYDQRICSSIMMVDGLQNPYRDVISLIGASKAVVNAILAVASCHATHSKAGYPVFLNPAGRSFDLSTIEEINHSVMFKQKALACLADAILEPLRETKTYILAAIILLMLLELFEGGTGPWRVHLEGAKQLLDAETADDSIRSPQMIQNILEELAIFDIFGSTFVQHSPPTLPFTTRLRLSGRDAMFSLSGLGCPMQILNAIESVGLHWRAWVKCGISNAPTVSESQFQFLSTTLADIIEFDAEEWTDQVFAAYPKQFSLPREHIVQLSTVSRLSAEIYASHILSQFTGYMNQTTQVAMGSSDA</sequence>